<comment type="caution">
    <text evidence="1">The sequence shown here is derived from an EMBL/GenBank/DDBJ whole genome shotgun (WGS) entry which is preliminary data.</text>
</comment>
<name>A0A5C5Y5M6_9PLAN</name>
<accession>A0A5C5Y5M6</accession>
<evidence type="ECO:0000313" key="1">
    <source>
        <dbReference type="EMBL" id="TWT70228.1"/>
    </source>
</evidence>
<dbReference type="EMBL" id="SJPL01000001">
    <property type="protein sequence ID" value="TWT70228.1"/>
    <property type="molecule type" value="Genomic_DNA"/>
</dbReference>
<dbReference type="Proteomes" id="UP000317238">
    <property type="component" value="Unassembled WGS sequence"/>
</dbReference>
<organism evidence="1 2">
    <name type="scientific">Crateriforma conspicua</name>
    <dbReference type="NCBI Taxonomy" id="2527996"/>
    <lineage>
        <taxon>Bacteria</taxon>
        <taxon>Pseudomonadati</taxon>
        <taxon>Planctomycetota</taxon>
        <taxon>Planctomycetia</taxon>
        <taxon>Planctomycetales</taxon>
        <taxon>Planctomycetaceae</taxon>
        <taxon>Crateriforma</taxon>
    </lineage>
</organism>
<proteinExistence type="predicted"/>
<dbReference type="AlphaFoldDB" id="A0A5C5Y5M6"/>
<keyword evidence="2" id="KW-1185">Reference proteome</keyword>
<gene>
    <name evidence="1" type="ORF">Pan14r_25290</name>
</gene>
<reference evidence="1 2" key="1">
    <citation type="submission" date="2019-02" db="EMBL/GenBank/DDBJ databases">
        <title>Deep-cultivation of Planctomycetes and their phenomic and genomic characterization uncovers novel biology.</title>
        <authorList>
            <person name="Wiegand S."/>
            <person name="Jogler M."/>
            <person name="Boedeker C."/>
            <person name="Pinto D."/>
            <person name="Vollmers J."/>
            <person name="Rivas-Marin E."/>
            <person name="Kohn T."/>
            <person name="Peeters S.H."/>
            <person name="Heuer A."/>
            <person name="Rast P."/>
            <person name="Oberbeckmann S."/>
            <person name="Bunk B."/>
            <person name="Jeske O."/>
            <person name="Meyerdierks A."/>
            <person name="Storesund J.E."/>
            <person name="Kallscheuer N."/>
            <person name="Luecker S."/>
            <person name="Lage O.M."/>
            <person name="Pohl T."/>
            <person name="Merkel B.J."/>
            <person name="Hornburger P."/>
            <person name="Mueller R.-W."/>
            <person name="Bruemmer F."/>
            <person name="Labrenz M."/>
            <person name="Spormann A.M."/>
            <person name="Op Den Camp H."/>
            <person name="Overmann J."/>
            <person name="Amann R."/>
            <person name="Jetten M.S.M."/>
            <person name="Mascher T."/>
            <person name="Medema M.H."/>
            <person name="Devos D.P."/>
            <person name="Kaster A.-K."/>
            <person name="Ovreas L."/>
            <person name="Rohde M."/>
            <person name="Galperin M.Y."/>
            <person name="Jogler C."/>
        </authorList>
    </citation>
    <scope>NUCLEOTIDE SEQUENCE [LARGE SCALE GENOMIC DNA]</scope>
    <source>
        <strain evidence="1 2">Pan14r</strain>
    </source>
</reference>
<evidence type="ECO:0000313" key="2">
    <source>
        <dbReference type="Proteomes" id="UP000317238"/>
    </source>
</evidence>
<sequence>MFGWQFVLEVQDSNAGLSGMFEKGLGKMNRWLGLGMVLFACNLTSTPGVVAQESGMLVDPAARSARFVEAFRANIEGVQETFRVAVERRAWIREDENREVEVVMRLLAWQQRDGRRLFAIMPNFNERSKADRHSGIWEELLNDGNRTFIRIRPTFLSTLHTVPSEWTGTLEFVPEMRSGYVHLSMWWDPIQAVFCSNERGSRWSKRSNLDMGLANLQFLAGQQLQNGCFQVVFEAGCKITGVRVAEIYVFDPKVGGMPTSRTVKFMQTDSAEMAAELGTPFSHVEVSWRPLGELWVPVHSVDVREPLSWSGGNKHAEVETIIRWDADAGADSRFPELGDRDWKKSFYGDMVEDHLGQLVADK</sequence>
<protein>
    <submittedName>
        <fullName evidence="1">Uncharacterized protein</fullName>
    </submittedName>
</protein>